<dbReference type="SMART" id="SM00174">
    <property type="entry name" value="RHO"/>
    <property type="match status" value="1"/>
</dbReference>
<feature type="region of interest" description="Disordered" evidence="4">
    <location>
        <begin position="111"/>
        <end position="168"/>
    </location>
</feature>
<evidence type="ECO:0000256" key="1">
    <source>
        <dbReference type="ARBA" id="ARBA00022481"/>
    </source>
</evidence>
<dbReference type="PRINTS" id="PR00449">
    <property type="entry name" value="RASTRNSFRMNG"/>
</dbReference>
<dbReference type="Pfam" id="PF00071">
    <property type="entry name" value="Ras"/>
    <property type="match status" value="1"/>
</dbReference>
<name>A0A507BK78_9PEZI</name>
<dbReference type="RefSeq" id="XP_030998829.1">
    <property type="nucleotide sequence ID" value="XM_031137514.1"/>
</dbReference>
<feature type="compositionally biased region" description="Gly residues" evidence="4">
    <location>
        <begin position="228"/>
        <end position="237"/>
    </location>
</feature>
<dbReference type="PROSITE" id="PS51419">
    <property type="entry name" value="RAB"/>
    <property type="match status" value="1"/>
</dbReference>
<dbReference type="SUPFAM" id="SSF52540">
    <property type="entry name" value="P-loop containing nucleoside triphosphate hydrolases"/>
    <property type="match status" value="1"/>
</dbReference>
<evidence type="ECO:0000256" key="4">
    <source>
        <dbReference type="SAM" id="MobiDB-lite"/>
    </source>
</evidence>
<feature type="region of interest" description="Disordered" evidence="4">
    <location>
        <begin position="214"/>
        <end position="240"/>
    </location>
</feature>
<dbReference type="PANTHER" id="PTHR24072">
    <property type="entry name" value="RHO FAMILY GTPASE"/>
    <property type="match status" value="1"/>
</dbReference>
<feature type="region of interest" description="Disordered" evidence="4">
    <location>
        <begin position="1"/>
        <end position="28"/>
    </location>
</feature>
<keyword evidence="1" id="KW-0488">Methylation</keyword>
<dbReference type="STRING" id="1093900.A0A507BK78"/>
<protein>
    <submittedName>
        <fullName evidence="5">Uncharacterized protein</fullName>
    </submittedName>
</protein>
<dbReference type="InterPro" id="IPR005225">
    <property type="entry name" value="Small_GTP-bd"/>
</dbReference>
<evidence type="ECO:0000256" key="2">
    <source>
        <dbReference type="ARBA" id="ARBA00022741"/>
    </source>
</evidence>
<dbReference type="InParanoid" id="A0A507BK78"/>
<dbReference type="PROSITE" id="PS51420">
    <property type="entry name" value="RHO"/>
    <property type="match status" value="1"/>
</dbReference>
<dbReference type="AlphaFoldDB" id="A0A507BK78"/>
<comment type="caution">
    <text evidence="5">The sequence shown here is derived from an EMBL/GenBank/DDBJ whole genome shotgun (WGS) entry which is preliminary data.</text>
</comment>
<dbReference type="GO" id="GO:0003924">
    <property type="term" value="F:GTPase activity"/>
    <property type="evidence" value="ECO:0007669"/>
    <property type="project" value="InterPro"/>
</dbReference>
<dbReference type="Proteomes" id="UP000319257">
    <property type="component" value="Unassembled WGS sequence"/>
</dbReference>
<keyword evidence="2" id="KW-0547">Nucleotide-binding</keyword>
<gene>
    <name evidence="5" type="ORF">E0L32_003236</name>
</gene>
<feature type="compositionally biased region" description="Basic and acidic residues" evidence="4">
    <location>
        <begin position="158"/>
        <end position="168"/>
    </location>
</feature>
<reference evidence="5 6" key="1">
    <citation type="submission" date="2019-06" db="EMBL/GenBank/DDBJ databases">
        <title>Draft genome sequence of the filamentous fungus Phialemoniopsis curvata isolated from diesel fuel.</title>
        <authorList>
            <person name="Varaljay V.A."/>
            <person name="Lyon W.J."/>
            <person name="Crouch A.L."/>
            <person name="Drake C.E."/>
            <person name="Hollomon J.M."/>
            <person name="Nadeau L.J."/>
            <person name="Nunn H.S."/>
            <person name="Stevenson B.S."/>
            <person name="Bojanowski C.L."/>
            <person name="Crookes-Goodson W.J."/>
        </authorList>
    </citation>
    <scope>NUCLEOTIDE SEQUENCE [LARGE SCALE GENOMIC DNA]</scope>
    <source>
        <strain evidence="5 6">D216</strain>
    </source>
</reference>
<keyword evidence="6" id="KW-1185">Reference proteome</keyword>
<sequence>MAENPAGPPEDMPAPPAASQPEHGLDPSRYHLYTNLRGDTLYVHDRFTDWLDDLPQTLTPAERYLLGIDPLADHPLHPLPALSPRERFMTHFPIDTPLRVASAPVALPSSQNVAHFNNGPSTDVPVDGGPQLTLTQPETANSLASRKRPTDEDLQDAEPPRKRSRLQEVKAKVSLRFSTAFSTANGNANSKARAAKNDSSLPCLAVTAAATGVASPGETPAASQGVQGMQGGQGVPGMQGAQELQGMQGFQSVQGMSGVQVLPGLPGVPQEEDKFMKRMSRILSAATPSVMPSLRSPVSVALPDCLVRIIFMGDASVGKTTLIKRFSNSRFDQTYTPTHLETAFTTITRDNETVGLELWEAGGTVEPTRTSAMNFAWFDVVVICFSVGDSGTIQNLKEYYNHAMLRTEGACIVLAGLKKDLRREYGTLRLSFLEEPDAVSYHEGQRKAQEVHAQDFVECSAATGENVNELFEKVIALGVQRKKAIEKEAARLHREAKMEQRVSQVGKLAGRLFCFGKS</sequence>
<dbReference type="EMBL" id="SKBQ01000014">
    <property type="protein sequence ID" value="TPX17118.1"/>
    <property type="molecule type" value="Genomic_DNA"/>
</dbReference>
<feature type="compositionally biased region" description="Polar residues" evidence="4">
    <location>
        <begin position="132"/>
        <end position="144"/>
    </location>
</feature>
<dbReference type="InterPro" id="IPR003578">
    <property type="entry name" value="Small_GTPase_Rho"/>
</dbReference>
<feature type="compositionally biased region" description="Pro residues" evidence="4">
    <location>
        <begin position="1"/>
        <end position="18"/>
    </location>
</feature>
<organism evidence="5 6">
    <name type="scientific">Thyridium curvatum</name>
    <dbReference type="NCBI Taxonomy" id="1093900"/>
    <lineage>
        <taxon>Eukaryota</taxon>
        <taxon>Fungi</taxon>
        <taxon>Dikarya</taxon>
        <taxon>Ascomycota</taxon>
        <taxon>Pezizomycotina</taxon>
        <taxon>Sordariomycetes</taxon>
        <taxon>Sordariomycetidae</taxon>
        <taxon>Thyridiales</taxon>
        <taxon>Thyridiaceae</taxon>
        <taxon>Thyridium</taxon>
    </lineage>
</organism>
<dbReference type="SMART" id="SM00175">
    <property type="entry name" value="RAB"/>
    <property type="match status" value="1"/>
</dbReference>
<evidence type="ECO:0000256" key="3">
    <source>
        <dbReference type="ARBA" id="ARBA00023134"/>
    </source>
</evidence>
<dbReference type="InterPro" id="IPR027417">
    <property type="entry name" value="P-loop_NTPase"/>
</dbReference>
<accession>A0A507BK78</accession>
<evidence type="ECO:0000313" key="5">
    <source>
        <dbReference type="EMBL" id="TPX17118.1"/>
    </source>
</evidence>
<dbReference type="NCBIfam" id="TIGR00231">
    <property type="entry name" value="small_GTP"/>
    <property type="match status" value="1"/>
</dbReference>
<feature type="compositionally biased region" description="Polar residues" evidence="4">
    <location>
        <begin position="111"/>
        <end position="121"/>
    </location>
</feature>
<dbReference type="PROSITE" id="PS51421">
    <property type="entry name" value="RAS"/>
    <property type="match status" value="1"/>
</dbReference>
<proteinExistence type="predicted"/>
<evidence type="ECO:0000313" key="6">
    <source>
        <dbReference type="Proteomes" id="UP000319257"/>
    </source>
</evidence>
<dbReference type="InterPro" id="IPR001806">
    <property type="entry name" value="Small_GTPase"/>
</dbReference>
<dbReference type="SMART" id="SM00173">
    <property type="entry name" value="RAS"/>
    <property type="match status" value="1"/>
</dbReference>
<dbReference type="GO" id="GO:0005525">
    <property type="term" value="F:GTP binding"/>
    <property type="evidence" value="ECO:0007669"/>
    <property type="project" value="UniProtKB-KW"/>
</dbReference>
<dbReference type="OrthoDB" id="25896at2759"/>
<keyword evidence="3" id="KW-0342">GTP-binding</keyword>
<dbReference type="GeneID" id="41970683"/>
<dbReference type="GO" id="GO:0007264">
    <property type="term" value="P:small GTPase-mediated signal transduction"/>
    <property type="evidence" value="ECO:0007669"/>
    <property type="project" value="InterPro"/>
</dbReference>
<dbReference type="Gene3D" id="3.40.50.300">
    <property type="entry name" value="P-loop containing nucleotide triphosphate hydrolases"/>
    <property type="match status" value="1"/>
</dbReference>